<feature type="transmembrane region" description="Helical" evidence="8">
    <location>
        <begin position="162"/>
        <end position="184"/>
    </location>
</feature>
<dbReference type="PANTHER" id="PTHR45136">
    <property type="entry name" value="ABC TRANSPORTER DOMAIN-CONTAINING PROTEIN"/>
    <property type="match status" value="1"/>
</dbReference>
<feature type="transmembrane region" description="Helical" evidence="8">
    <location>
        <begin position="299"/>
        <end position="318"/>
    </location>
</feature>
<dbReference type="InterPro" id="IPR011527">
    <property type="entry name" value="ABC1_TM_dom"/>
</dbReference>
<evidence type="ECO:0000256" key="3">
    <source>
        <dbReference type="ARBA" id="ARBA00022692"/>
    </source>
</evidence>
<keyword evidence="3 8" id="KW-0812">Transmembrane</keyword>
<keyword evidence="11" id="KW-1185">Reference proteome</keyword>
<dbReference type="PROSITE" id="PS50929">
    <property type="entry name" value="ABC_TM1F"/>
    <property type="match status" value="1"/>
</dbReference>
<dbReference type="Proteomes" id="UP001188597">
    <property type="component" value="Unassembled WGS sequence"/>
</dbReference>
<dbReference type="SUPFAM" id="SSF90123">
    <property type="entry name" value="ABC transporter transmembrane region"/>
    <property type="match status" value="1"/>
</dbReference>
<dbReference type="Pfam" id="PF00664">
    <property type="entry name" value="ABC_membrane"/>
    <property type="match status" value="1"/>
</dbReference>
<feature type="transmembrane region" description="Helical" evidence="8">
    <location>
        <begin position="268"/>
        <end position="287"/>
    </location>
</feature>
<feature type="domain" description="ABC transmembrane type-1" evidence="9">
    <location>
        <begin position="38"/>
        <end position="305"/>
    </location>
</feature>
<keyword evidence="5 8" id="KW-1133">Transmembrane helix</keyword>
<name>A0AA88V428_9ASTE</name>
<evidence type="ECO:0000256" key="2">
    <source>
        <dbReference type="ARBA" id="ARBA00022448"/>
    </source>
</evidence>
<evidence type="ECO:0000259" key="9">
    <source>
        <dbReference type="PROSITE" id="PS50929"/>
    </source>
</evidence>
<evidence type="ECO:0000313" key="10">
    <source>
        <dbReference type="EMBL" id="KAK3000668.1"/>
    </source>
</evidence>
<dbReference type="AlphaFoldDB" id="A0AA88V428"/>
<evidence type="ECO:0000256" key="4">
    <source>
        <dbReference type="ARBA" id="ARBA00022737"/>
    </source>
</evidence>
<reference evidence="10" key="1">
    <citation type="submission" date="2022-12" db="EMBL/GenBank/DDBJ databases">
        <title>Draft genome assemblies for two species of Escallonia (Escalloniales).</title>
        <authorList>
            <person name="Chanderbali A."/>
            <person name="Dervinis C."/>
            <person name="Anghel I."/>
            <person name="Soltis D."/>
            <person name="Soltis P."/>
            <person name="Zapata F."/>
        </authorList>
    </citation>
    <scope>NUCLEOTIDE SEQUENCE</scope>
    <source>
        <strain evidence="10">UCBG64.0493</strain>
        <tissue evidence="10">Leaf</tissue>
    </source>
</reference>
<feature type="transmembrane region" description="Helical" evidence="8">
    <location>
        <begin position="34"/>
        <end position="56"/>
    </location>
</feature>
<dbReference type="GO" id="GO:0140359">
    <property type="term" value="F:ABC-type transporter activity"/>
    <property type="evidence" value="ECO:0007669"/>
    <property type="project" value="InterPro"/>
</dbReference>
<protein>
    <recommendedName>
        <fullName evidence="9">ABC transmembrane type-1 domain-containing protein</fullName>
    </recommendedName>
</protein>
<comment type="caution">
    <text evidence="10">The sequence shown here is derived from an EMBL/GenBank/DDBJ whole genome shotgun (WGS) entry which is preliminary data.</text>
</comment>
<evidence type="ECO:0000256" key="7">
    <source>
        <dbReference type="ARBA" id="ARBA00023180"/>
    </source>
</evidence>
<organism evidence="10 11">
    <name type="scientific">Escallonia herrerae</name>
    <dbReference type="NCBI Taxonomy" id="1293975"/>
    <lineage>
        <taxon>Eukaryota</taxon>
        <taxon>Viridiplantae</taxon>
        <taxon>Streptophyta</taxon>
        <taxon>Embryophyta</taxon>
        <taxon>Tracheophyta</taxon>
        <taxon>Spermatophyta</taxon>
        <taxon>Magnoliopsida</taxon>
        <taxon>eudicotyledons</taxon>
        <taxon>Gunneridae</taxon>
        <taxon>Pentapetalae</taxon>
        <taxon>asterids</taxon>
        <taxon>campanulids</taxon>
        <taxon>Escalloniales</taxon>
        <taxon>Escalloniaceae</taxon>
        <taxon>Escallonia</taxon>
    </lineage>
</organism>
<evidence type="ECO:0000256" key="5">
    <source>
        <dbReference type="ARBA" id="ARBA00022989"/>
    </source>
</evidence>
<evidence type="ECO:0000256" key="8">
    <source>
        <dbReference type="SAM" id="Phobius"/>
    </source>
</evidence>
<dbReference type="Gene3D" id="1.20.1560.10">
    <property type="entry name" value="ABC transporter type 1, transmembrane domain"/>
    <property type="match status" value="1"/>
</dbReference>
<dbReference type="CDD" id="cd18577">
    <property type="entry name" value="ABC_6TM_Pgp_ABCB1_D1_like"/>
    <property type="match status" value="1"/>
</dbReference>
<evidence type="ECO:0000256" key="1">
    <source>
        <dbReference type="ARBA" id="ARBA00007577"/>
    </source>
</evidence>
<keyword evidence="2" id="KW-0813">Transport</keyword>
<dbReference type="InterPro" id="IPR036640">
    <property type="entry name" value="ABC1_TM_sf"/>
</dbReference>
<gene>
    <name evidence="10" type="ORF">RJ639_020612</name>
</gene>
<comment type="similarity">
    <text evidence="1">Belongs to the ABC transporter superfamily. ABCB family. Multidrug resistance exporter (TC 3.A.1.201) subfamily.</text>
</comment>
<dbReference type="GO" id="GO:0016020">
    <property type="term" value="C:membrane"/>
    <property type="evidence" value="ECO:0007669"/>
    <property type="project" value="InterPro"/>
</dbReference>
<dbReference type="GO" id="GO:0005524">
    <property type="term" value="F:ATP binding"/>
    <property type="evidence" value="ECO:0007669"/>
    <property type="project" value="InterPro"/>
</dbReference>
<keyword evidence="7" id="KW-0325">Glycoprotein</keyword>
<evidence type="ECO:0000256" key="6">
    <source>
        <dbReference type="ARBA" id="ARBA00023136"/>
    </source>
</evidence>
<keyword evidence="4" id="KW-0677">Repeat</keyword>
<keyword evidence="6 8" id="KW-0472">Membrane</keyword>
<evidence type="ECO:0000313" key="11">
    <source>
        <dbReference type="Proteomes" id="UP001188597"/>
    </source>
</evidence>
<dbReference type="PANTHER" id="PTHR45136:SF2">
    <property type="entry name" value="ABC TRANSPORTER DOMAIN-CONTAINING PROTEIN"/>
    <property type="match status" value="1"/>
</dbReference>
<accession>A0AA88V428</accession>
<sequence length="341" mass="37449">MSSGKKSTAAMSEKKKVGSSFGSIFMHADGFDKLLMTFGMIGAVADGLSMPVMLIVTSRLMNNLGGASTTSMSLFTSRINKWVACFLGRVHFLNFPFLEILEGYCWTRTAERQASRLRERYLKAVLRQDVGYFDLHMTSTAEVIESVSSDSLIIQEVISEKVPVFVMNMSTFMGAYIVAFVMLWRLAIVGFPFVVFLVIPGLMYGRALIGIARKMRDEYNKAGTVVEQAISSVRTVYSFVGENKTIAEYSAALQGTVRLGLKQGLAKGLAIGSNGVVFAIWSFMSFYGSRLVMYHHARGGTVFAVGAAIAIGGLYVIISTSTHGNIPKIHIIFWKKLPVFP</sequence>
<proteinExistence type="inferred from homology"/>
<dbReference type="EMBL" id="JAVXUP010002956">
    <property type="protein sequence ID" value="KAK3000668.1"/>
    <property type="molecule type" value="Genomic_DNA"/>
</dbReference>
<feature type="transmembrane region" description="Helical" evidence="8">
    <location>
        <begin position="190"/>
        <end position="209"/>
    </location>
</feature>